<dbReference type="InterPro" id="IPR011701">
    <property type="entry name" value="MFS"/>
</dbReference>
<feature type="transmembrane region" description="Helical" evidence="5">
    <location>
        <begin position="36"/>
        <end position="53"/>
    </location>
</feature>
<reference evidence="7 8" key="1">
    <citation type="submission" date="2019-11" db="EMBL/GenBank/DDBJ databases">
        <title>Acidiferrimicrobium australis gen. nov., sp. nov., an acidophilic and obligately heterotrophic, member of the Actinobacteria that catalyses dissimilatory oxido- reduction of iron isolated from metal-rich acidic water in Chile.</title>
        <authorList>
            <person name="Gonzalez D."/>
            <person name="Huber K."/>
            <person name="Hedrich S."/>
            <person name="Rojas-Villalobos C."/>
            <person name="Quatrini R."/>
            <person name="Dinamarca M.A."/>
            <person name="Schwarz A."/>
            <person name="Canales C."/>
            <person name="Nancucheo I."/>
        </authorList>
    </citation>
    <scope>NUCLEOTIDE SEQUENCE [LARGE SCALE GENOMIC DNA]</scope>
    <source>
        <strain evidence="7 8">USS-CCA1</strain>
    </source>
</reference>
<comment type="caution">
    <text evidence="7">The sequence shown here is derived from an EMBL/GenBank/DDBJ whole genome shotgun (WGS) entry which is preliminary data.</text>
</comment>
<dbReference type="Proteomes" id="UP000437736">
    <property type="component" value="Unassembled WGS sequence"/>
</dbReference>
<dbReference type="EMBL" id="WJHE01001460">
    <property type="protein sequence ID" value="MST35137.1"/>
    <property type="molecule type" value="Genomic_DNA"/>
</dbReference>
<evidence type="ECO:0000313" key="7">
    <source>
        <dbReference type="EMBL" id="MST35137.1"/>
    </source>
</evidence>
<name>A0ABW9QZM1_9ACTN</name>
<proteinExistence type="predicted"/>
<keyword evidence="2 5" id="KW-0812">Transmembrane</keyword>
<dbReference type="PROSITE" id="PS50850">
    <property type="entry name" value="MFS"/>
    <property type="match status" value="1"/>
</dbReference>
<evidence type="ECO:0000259" key="6">
    <source>
        <dbReference type="PROSITE" id="PS50850"/>
    </source>
</evidence>
<accession>A0ABW9QZM1</accession>
<gene>
    <name evidence="7" type="ORF">GHK86_20695</name>
</gene>
<evidence type="ECO:0000256" key="2">
    <source>
        <dbReference type="ARBA" id="ARBA00022692"/>
    </source>
</evidence>
<evidence type="ECO:0000313" key="8">
    <source>
        <dbReference type="Proteomes" id="UP000437736"/>
    </source>
</evidence>
<dbReference type="InterPro" id="IPR020846">
    <property type="entry name" value="MFS_dom"/>
</dbReference>
<feature type="transmembrane region" description="Helical" evidence="5">
    <location>
        <begin position="59"/>
        <end position="82"/>
    </location>
</feature>
<keyword evidence="4 5" id="KW-0472">Membrane</keyword>
<keyword evidence="3 5" id="KW-1133">Transmembrane helix</keyword>
<feature type="non-terminal residue" evidence="7">
    <location>
        <position position="147"/>
    </location>
</feature>
<keyword evidence="8" id="KW-1185">Reference proteome</keyword>
<dbReference type="SUPFAM" id="SSF103473">
    <property type="entry name" value="MFS general substrate transporter"/>
    <property type="match status" value="1"/>
</dbReference>
<feature type="transmembrane region" description="Helical" evidence="5">
    <location>
        <begin position="6"/>
        <end position="24"/>
    </location>
</feature>
<dbReference type="Pfam" id="PF07690">
    <property type="entry name" value="MFS_1"/>
    <property type="match status" value="1"/>
</dbReference>
<feature type="domain" description="Major facilitator superfamily (MFS) profile" evidence="6">
    <location>
        <begin position="1"/>
        <end position="147"/>
    </location>
</feature>
<comment type="subcellular location">
    <subcellularLocation>
        <location evidence="1">Cell membrane</location>
        <topology evidence="1">Multi-pass membrane protein</topology>
    </subcellularLocation>
</comment>
<dbReference type="InterPro" id="IPR036259">
    <property type="entry name" value="MFS_trans_sf"/>
</dbReference>
<feature type="transmembrane region" description="Helical" evidence="5">
    <location>
        <begin position="124"/>
        <end position="143"/>
    </location>
</feature>
<evidence type="ECO:0000256" key="3">
    <source>
        <dbReference type="ARBA" id="ARBA00022989"/>
    </source>
</evidence>
<evidence type="ECO:0000256" key="1">
    <source>
        <dbReference type="ARBA" id="ARBA00004651"/>
    </source>
</evidence>
<feature type="transmembrane region" description="Helical" evidence="5">
    <location>
        <begin position="94"/>
        <end position="118"/>
    </location>
</feature>
<protein>
    <submittedName>
        <fullName evidence="7">MFS transporter</fullName>
    </submittedName>
</protein>
<evidence type="ECO:0000256" key="4">
    <source>
        <dbReference type="ARBA" id="ARBA00023136"/>
    </source>
</evidence>
<dbReference type="Gene3D" id="1.20.1250.20">
    <property type="entry name" value="MFS general substrate transporter like domains"/>
    <property type="match status" value="1"/>
</dbReference>
<evidence type="ECO:0000256" key="5">
    <source>
        <dbReference type="SAM" id="Phobius"/>
    </source>
</evidence>
<sequence length="147" mass="14572">MHPDGAQLGISVFFVVSLATRVALTAGFELRRPKAAVGAIAALTVLGVGLLALGGSVPVLFVALAILGVPHGLVFPLALGLIAEETPPAKLARANAAFSAWTSGVTVVLPAVLGGLVAVAGLRAMFLALLVPVLALGALVAAWPTPG</sequence>
<organism evidence="7 8">
    <name type="scientific">Acidiferrimicrobium australe</name>
    <dbReference type="NCBI Taxonomy" id="2664430"/>
    <lineage>
        <taxon>Bacteria</taxon>
        <taxon>Bacillati</taxon>
        <taxon>Actinomycetota</taxon>
        <taxon>Acidimicrobiia</taxon>
        <taxon>Acidimicrobiales</taxon>
        <taxon>Acidimicrobiaceae</taxon>
        <taxon>Acidiferrimicrobium</taxon>
    </lineage>
</organism>